<sequence length="44" mass="4876">MLGYKTNLSIVSFAGADAASILYQLQKVLQHLLVWGEVQRKVVS</sequence>
<reference evidence="1" key="1">
    <citation type="submission" date="2020-02" db="EMBL/GenBank/DDBJ databases">
        <authorList>
            <person name="Meier V. D."/>
        </authorList>
    </citation>
    <scope>NUCLEOTIDE SEQUENCE</scope>
    <source>
        <strain evidence="1">AVDCRST_MAG84</strain>
    </source>
</reference>
<accession>A0A6J4M9D4</accession>
<gene>
    <name evidence="1" type="ORF">AVDCRST_MAG84-3009</name>
</gene>
<dbReference type="AlphaFoldDB" id="A0A6J4M9D4"/>
<evidence type="ECO:0000313" key="1">
    <source>
        <dbReference type="EMBL" id="CAA9353768.1"/>
    </source>
</evidence>
<proteinExistence type="predicted"/>
<name>A0A6J4M9D4_9CYAN</name>
<organism evidence="1">
    <name type="scientific">uncultured Microcoleus sp</name>
    <dbReference type="NCBI Taxonomy" id="259945"/>
    <lineage>
        <taxon>Bacteria</taxon>
        <taxon>Bacillati</taxon>
        <taxon>Cyanobacteriota</taxon>
        <taxon>Cyanophyceae</taxon>
        <taxon>Oscillatoriophycideae</taxon>
        <taxon>Oscillatoriales</taxon>
        <taxon>Microcoleaceae</taxon>
        <taxon>Microcoleus</taxon>
        <taxon>environmental samples</taxon>
    </lineage>
</organism>
<dbReference type="EMBL" id="CADCTZ010000572">
    <property type="protein sequence ID" value="CAA9353768.1"/>
    <property type="molecule type" value="Genomic_DNA"/>
</dbReference>
<protein>
    <submittedName>
        <fullName evidence="1">Uncharacterized protein</fullName>
    </submittedName>
</protein>